<evidence type="ECO:0000313" key="1">
    <source>
        <dbReference type="EMBL" id="SME99932.1"/>
    </source>
</evidence>
<protein>
    <recommendedName>
        <fullName evidence="3">2OG-Fe(II) oxygenase superfamily protein</fullName>
    </recommendedName>
</protein>
<dbReference type="Proteomes" id="UP000192917">
    <property type="component" value="Unassembled WGS sequence"/>
</dbReference>
<evidence type="ECO:0000313" key="2">
    <source>
        <dbReference type="Proteomes" id="UP000192917"/>
    </source>
</evidence>
<keyword evidence="2" id="KW-1185">Reference proteome</keyword>
<proteinExistence type="predicted"/>
<evidence type="ECO:0008006" key="3">
    <source>
        <dbReference type="Google" id="ProtNLM"/>
    </source>
</evidence>
<sequence>MTTATMTAAQAAPQSAATPAARRDHFLAALAAAEKGESPYAHWLLSDVLTGDLCDALAALELPEPEAESFDGRRETNNQTRVFLAPGFCAGHAASAATVALFKDPAVVAALGRTCGVDLSKGLLRIEYTRDRDGFWLEPHTDIRAKLFTMLVYLSDDPALADAGTDIYDADKRLVKTAPYGRNLGMIFIPGDDTWHGFSPRPIRGLRRSLIVNYVTPDWRSLHELA</sequence>
<gene>
    <name evidence="1" type="ORF">SAMN05428998_102303</name>
</gene>
<dbReference type="EMBL" id="FWZX01000002">
    <property type="protein sequence ID" value="SME99932.1"/>
    <property type="molecule type" value="Genomic_DNA"/>
</dbReference>
<dbReference type="AlphaFoldDB" id="A0A1Y6BE16"/>
<reference evidence="1 2" key="1">
    <citation type="submission" date="2017-04" db="EMBL/GenBank/DDBJ databases">
        <authorList>
            <person name="Afonso C.L."/>
            <person name="Miller P.J."/>
            <person name="Scott M.A."/>
            <person name="Spackman E."/>
            <person name="Goraichik I."/>
            <person name="Dimitrov K.M."/>
            <person name="Suarez D.L."/>
            <person name="Swayne D.E."/>
        </authorList>
    </citation>
    <scope>NUCLEOTIDE SEQUENCE [LARGE SCALE GENOMIC DNA]</scope>
    <source>
        <strain evidence="1 2">USBA 355</strain>
    </source>
</reference>
<organism evidence="1 2">
    <name type="scientific">Tistlia consotensis USBA 355</name>
    <dbReference type="NCBI Taxonomy" id="560819"/>
    <lineage>
        <taxon>Bacteria</taxon>
        <taxon>Pseudomonadati</taxon>
        <taxon>Pseudomonadota</taxon>
        <taxon>Alphaproteobacteria</taxon>
        <taxon>Rhodospirillales</taxon>
        <taxon>Rhodovibrionaceae</taxon>
        <taxon>Tistlia</taxon>
    </lineage>
</organism>
<dbReference type="Gene3D" id="2.60.120.620">
    <property type="entry name" value="q2cbj1_9rhob like domain"/>
    <property type="match status" value="1"/>
</dbReference>
<dbReference type="STRING" id="560819.SAMN05428998_102303"/>
<name>A0A1Y6BE16_9PROT</name>
<accession>A0A1Y6BE16</accession>
<dbReference type="RefSeq" id="WP_218822884.1">
    <property type="nucleotide sequence ID" value="NZ_FWZX01000002.1"/>
</dbReference>